<keyword evidence="3" id="KW-1185">Reference proteome</keyword>
<dbReference type="InterPro" id="IPR017451">
    <property type="entry name" value="F-box-assoc_interact_dom"/>
</dbReference>
<dbReference type="EMBL" id="OX459118">
    <property type="protein sequence ID" value="CAI9087714.1"/>
    <property type="molecule type" value="Genomic_DNA"/>
</dbReference>
<evidence type="ECO:0000313" key="3">
    <source>
        <dbReference type="Proteomes" id="UP001161247"/>
    </source>
</evidence>
<dbReference type="Proteomes" id="UP001161247">
    <property type="component" value="Chromosome 1"/>
</dbReference>
<evidence type="ECO:0000259" key="1">
    <source>
        <dbReference type="SMART" id="SM00256"/>
    </source>
</evidence>
<gene>
    <name evidence="2" type="ORF">OLC1_LOCUS467</name>
</gene>
<dbReference type="CDD" id="cd22157">
    <property type="entry name" value="F-box_AtFBW1-like"/>
    <property type="match status" value="1"/>
</dbReference>
<accession>A0AAV1BZ87</accession>
<dbReference type="PANTHER" id="PTHR31672:SF13">
    <property type="entry name" value="F-BOX PROTEIN CPR30-LIKE"/>
    <property type="match status" value="1"/>
</dbReference>
<sequence length="396" mass="45308">MAFSRAIRPSDSWEIPAELVWEILIWLPVKSLMRFKSVCKAWLSIILDPSFAKAHLCGFQGLLFIDPYHSAPKHCFFYVNLDNHPSELRYHLTMDHGDKRMGRTNVVNGLVCFFYHSYSYLCNIATHEIMQLPSSTAELRARARKLGCEILSIGLDASWRPVDAPSKKRIDDDSVCYNGVLYWMESNMGKEKDYLVAFDLAREKFQIIPPPPEEEDRPFSVARFGPSLTLTSWVGDGWDWQGFIFRCCNDGIGRDSGWVWTNEREFEVSLMCGYKSYDPCFRGVLPNGKALITDLRSGKSTPSPFYLFDPPKGEYEIIPVHATTESASLFNNEADVLYYKENIISLRSLISNTYVMLGPLVAFHLTYSKIWIAPILGRSWRSTSPILGLINHKRLI</sequence>
<dbReference type="SUPFAM" id="SSF81383">
    <property type="entry name" value="F-box domain"/>
    <property type="match status" value="1"/>
</dbReference>
<evidence type="ECO:0000313" key="2">
    <source>
        <dbReference type="EMBL" id="CAI9087714.1"/>
    </source>
</evidence>
<dbReference type="InterPro" id="IPR013187">
    <property type="entry name" value="F-box-assoc_dom_typ3"/>
</dbReference>
<dbReference type="Gene3D" id="1.20.1280.50">
    <property type="match status" value="1"/>
</dbReference>
<dbReference type="Pfam" id="PF08268">
    <property type="entry name" value="FBA_3"/>
    <property type="match status" value="1"/>
</dbReference>
<name>A0AAV1BZ87_OLDCO</name>
<dbReference type="InterPro" id="IPR001810">
    <property type="entry name" value="F-box_dom"/>
</dbReference>
<dbReference type="SMART" id="SM00256">
    <property type="entry name" value="FBOX"/>
    <property type="match status" value="1"/>
</dbReference>
<dbReference type="InterPro" id="IPR050796">
    <property type="entry name" value="SCF_F-box_component"/>
</dbReference>
<organism evidence="2 3">
    <name type="scientific">Oldenlandia corymbosa var. corymbosa</name>
    <dbReference type="NCBI Taxonomy" id="529605"/>
    <lineage>
        <taxon>Eukaryota</taxon>
        <taxon>Viridiplantae</taxon>
        <taxon>Streptophyta</taxon>
        <taxon>Embryophyta</taxon>
        <taxon>Tracheophyta</taxon>
        <taxon>Spermatophyta</taxon>
        <taxon>Magnoliopsida</taxon>
        <taxon>eudicotyledons</taxon>
        <taxon>Gunneridae</taxon>
        <taxon>Pentapetalae</taxon>
        <taxon>asterids</taxon>
        <taxon>lamiids</taxon>
        <taxon>Gentianales</taxon>
        <taxon>Rubiaceae</taxon>
        <taxon>Rubioideae</taxon>
        <taxon>Spermacoceae</taxon>
        <taxon>Hedyotis-Oldenlandia complex</taxon>
        <taxon>Oldenlandia</taxon>
    </lineage>
</organism>
<proteinExistence type="predicted"/>
<dbReference type="Pfam" id="PF00646">
    <property type="entry name" value="F-box"/>
    <property type="match status" value="1"/>
</dbReference>
<reference evidence="2" key="1">
    <citation type="submission" date="2023-03" db="EMBL/GenBank/DDBJ databases">
        <authorList>
            <person name="Julca I."/>
        </authorList>
    </citation>
    <scope>NUCLEOTIDE SEQUENCE</scope>
</reference>
<dbReference type="NCBIfam" id="TIGR01640">
    <property type="entry name" value="F_box_assoc_1"/>
    <property type="match status" value="1"/>
</dbReference>
<dbReference type="AlphaFoldDB" id="A0AAV1BZ87"/>
<protein>
    <submittedName>
        <fullName evidence="2">OLC1v1021859C1</fullName>
    </submittedName>
</protein>
<dbReference type="PANTHER" id="PTHR31672">
    <property type="entry name" value="BNACNNG10540D PROTEIN"/>
    <property type="match status" value="1"/>
</dbReference>
<dbReference type="InterPro" id="IPR036047">
    <property type="entry name" value="F-box-like_dom_sf"/>
</dbReference>
<feature type="domain" description="F-box" evidence="1">
    <location>
        <begin position="15"/>
        <end position="55"/>
    </location>
</feature>